<evidence type="ECO:0000256" key="3">
    <source>
        <dbReference type="ARBA" id="ARBA00022553"/>
    </source>
</evidence>
<accession>A0A9X3J6J4</accession>
<organism evidence="10 11">
    <name type="scientific">Draconibacterium aestuarii</name>
    <dbReference type="NCBI Taxonomy" id="2998507"/>
    <lineage>
        <taxon>Bacteria</taxon>
        <taxon>Pseudomonadati</taxon>
        <taxon>Bacteroidota</taxon>
        <taxon>Bacteroidia</taxon>
        <taxon>Marinilabiliales</taxon>
        <taxon>Prolixibacteraceae</taxon>
        <taxon>Draconibacterium</taxon>
    </lineage>
</organism>
<evidence type="ECO:0000313" key="10">
    <source>
        <dbReference type="EMBL" id="MCY1719715.1"/>
    </source>
</evidence>
<keyword evidence="4" id="KW-0808">Transferase</keyword>
<dbReference type="EMBL" id="JAPOHD010000010">
    <property type="protein sequence ID" value="MCY1719715.1"/>
    <property type="molecule type" value="Genomic_DNA"/>
</dbReference>
<dbReference type="AlphaFoldDB" id="A0A9X3J6J4"/>
<evidence type="ECO:0000256" key="8">
    <source>
        <dbReference type="ARBA" id="ARBA00023012"/>
    </source>
</evidence>
<evidence type="ECO:0000256" key="5">
    <source>
        <dbReference type="ARBA" id="ARBA00022741"/>
    </source>
</evidence>
<reference evidence="10" key="1">
    <citation type="submission" date="2022-11" db="EMBL/GenBank/DDBJ databases">
        <title>Marilongibacter aestuarii gen. nov., sp. nov., isolated from tidal flat sediment.</title>
        <authorList>
            <person name="Jiayan W."/>
        </authorList>
    </citation>
    <scope>NUCLEOTIDE SEQUENCE</scope>
    <source>
        <strain evidence="10">Z1-6</strain>
    </source>
</reference>
<evidence type="ECO:0000256" key="2">
    <source>
        <dbReference type="ARBA" id="ARBA00012438"/>
    </source>
</evidence>
<feature type="domain" description="Histidine kinase" evidence="9">
    <location>
        <begin position="1"/>
        <end position="106"/>
    </location>
</feature>
<dbReference type="PRINTS" id="PR00344">
    <property type="entry name" value="BCTRLSENSOR"/>
</dbReference>
<keyword evidence="6" id="KW-0418">Kinase</keyword>
<gene>
    <name evidence="10" type="ORF">OU798_05140</name>
</gene>
<dbReference type="InterPro" id="IPR036890">
    <property type="entry name" value="HATPase_C_sf"/>
</dbReference>
<dbReference type="InterPro" id="IPR005467">
    <property type="entry name" value="His_kinase_dom"/>
</dbReference>
<dbReference type="GO" id="GO:0004673">
    <property type="term" value="F:protein histidine kinase activity"/>
    <property type="evidence" value="ECO:0007669"/>
    <property type="project" value="UniProtKB-EC"/>
</dbReference>
<evidence type="ECO:0000259" key="9">
    <source>
        <dbReference type="PROSITE" id="PS50109"/>
    </source>
</evidence>
<keyword evidence="5" id="KW-0547">Nucleotide-binding</keyword>
<dbReference type="PROSITE" id="PS50109">
    <property type="entry name" value="HIS_KIN"/>
    <property type="match status" value="1"/>
</dbReference>
<dbReference type="SUPFAM" id="SSF55874">
    <property type="entry name" value="ATPase domain of HSP90 chaperone/DNA topoisomerase II/histidine kinase"/>
    <property type="match status" value="1"/>
</dbReference>
<dbReference type="PANTHER" id="PTHR43065">
    <property type="entry name" value="SENSOR HISTIDINE KINASE"/>
    <property type="match status" value="1"/>
</dbReference>
<keyword evidence="3" id="KW-0597">Phosphoprotein</keyword>
<proteinExistence type="predicted"/>
<dbReference type="GO" id="GO:0000160">
    <property type="term" value="P:phosphorelay signal transduction system"/>
    <property type="evidence" value="ECO:0007669"/>
    <property type="project" value="UniProtKB-KW"/>
</dbReference>
<keyword evidence="7 10" id="KW-0067">ATP-binding</keyword>
<evidence type="ECO:0000256" key="7">
    <source>
        <dbReference type="ARBA" id="ARBA00022840"/>
    </source>
</evidence>
<dbReference type="Pfam" id="PF02518">
    <property type="entry name" value="HATPase_c"/>
    <property type="match status" value="1"/>
</dbReference>
<comment type="caution">
    <text evidence="10">The sequence shown here is derived from an EMBL/GenBank/DDBJ whole genome shotgun (WGS) entry which is preliminary data.</text>
</comment>
<dbReference type="Gene3D" id="3.30.565.10">
    <property type="entry name" value="Histidine kinase-like ATPase, C-terminal domain"/>
    <property type="match status" value="1"/>
</dbReference>
<keyword evidence="11" id="KW-1185">Reference proteome</keyword>
<sequence>MRTLSEHILDIVQNSIKAKATLIEIIVEEDKINDLCSLTIKDNGCGMNRETLQQAANPFFTSRNTRKVGLGLALLKQNAERSNGSFKLDSEPGVGTTVTAGFQLSNVDKPPMGDIWETYYLTLLSYSEGVLEYSHETEKGKFSINSGEIKEMLGDISFQQKEIREGIIELIKNNLEEIEATK</sequence>
<dbReference type="Proteomes" id="UP001145087">
    <property type="component" value="Unassembled WGS sequence"/>
</dbReference>
<evidence type="ECO:0000256" key="4">
    <source>
        <dbReference type="ARBA" id="ARBA00022679"/>
    </source>
</evidence>
<evidence type="ECO:0000313" key="11">
    <source>
        <dbReference type="Proteomes" id="UP001145087"/>
    </source>
</evidence>
<dbReference type="InterPro" id="IPR004358">
    <property type="entry name" value="Sig_transdc_His_kin-like_C"/>
</dbReference>
<dbReference type="RefSeq" id="WP_343332052.1">
    <property type="nucleotide sequence ID" value="NZ_JAPOHD010000010.1"/>
</dbReference>
<dbReference type="SMART" id="SM00387">
    <property type="entry name" value="HATPase_c"/>
    <property type="match status" value="1"/>
</dbReference>
<dbReference type="GO" id="GO:0005524">
    <property type="term" value="F:ATP binding"/>
    <property type="evidence" value="ECO:0007669"/>
    <property type="project" value="UniProtKB-KW"/>
</dbReference>
<dbReference type="PANTHER" id="PTHR43065:SF10">
    <property type="entry name" value="PEROXIDE STRESS-ACTIVATED HISTIDINE KINASE MAK3"/>
    <property type="match status" value="1"/>
</dbReference>
<dbReference type="InterPro" id="IPR003594">
    <property type="entry name" value="HATPase_dom"/>
</dbReference>
<dbReference type="EC" id="2.7.13.3" evidence="2"/>
<keyword evidence="8" id="KW-0902">Two-component regulatory system</keyword>
<name>A0A9X3J6J4_9BACT</name>
<evidence type="ECO:0000256" key="1">
    <source>
        <dbReference type="ARBA" id="ARBA00000085"/>
    </source>
</evidence>
<evidence type="ECO:0000256" key="6">
    <source>
        <dbReference type="ARBA" id="ARBA00022777"/>
    </source>
</evidence>
<protein>
    <recommendedName>
        <fullName evidence="2">histidine kinase</fullName>
        <ecNumber evidence="2">2.7.13.3</ecNumber>
    </recommendedName>
</protein>
<comment type="catalytic activity">
    <reaction evidence="1">
        <text>ATP + protein L-histidine = ADP + protein N-phospho-L-histidine.</text>
        <dbReference type="EC" id="2.7.13.3"/>
    </reaction>
</comment>